<protein>
    <submittedName>
        <fullName evidence="1">Uncharacterized protein</fullName>
    </submittedName>
</protein>
<dbReference type="EMBL" id="LR721786">
    <property type="protein sequence ID" value="VVW69181.1"/>
    <property type="molecule type" value="Genomic_DNA"/>
</dbReference>
<sequence length="169" mass="19098">MAADCGKNAWEDSQRREELLELSLEQKVVSQGSYKEGSSSPSISGSCLQAASSQSLHGTRELLRQMDSPWEGSLDPPAICNHRTEPKWQTNSLFQRYQAPICHGLEDFALEGGDCFLDAELDQFYKLRKKEMKKENRTVPNYADAKTWKGMKIHLLANRIYRVGKSGKS</sequence>
<evidence type="ECO:0000313" key="1">
    <source>
        <dbReference type="EMBL" id="VVW69181.1"/>
    </source>
</evidence>
<proteinExistence type="predicted"/>
<gene>
    <name evidence="1" type="ORF">NYM_LOCUS25259</name>
</gene>
<accession>A0A5K1G1L2</accession>
<organism evidence="1">
    <name type="scientific">Nymphaea colorata</name>
    <name type="common">pocket water lily</name>
    <dbReference type="NCBI Taxonomy" id="210225"/>
    <lineage>
        <taxon>Eukaryota</taxon>
        <taxon>Viridiplantae</taxon>
        <taxon>Streptophyta</taxon>
        <taxon>Embryophyta</taxon>
        <taxon>Tracheophyta</taxon>
        <taxon>Spermatophyta</taxon>
        <taxon>Magnoliopsida</taxon>
        <taxon>Nymphaeales</taxon>
        <taxon>Nymphaeaceae</taxon>
        <taxon>Nymphaea</taxon>
    </lineage>
</organism>
<dbReference type="AlphaFoldDB" id="A0A5K1G1L2"/>
<reference evidence="1" key="1">
    <citation type="submission" date="2019-09" db="EMBL/GenBank/DDBJ databases">
        <authorList>
            <person name="Zhang L."/>
        </authorList>
    </citation>
    <scope>NUCLEOTIDE SEQUENCE</scope>
</reference>
<name>A0A5K1G1L2_9MAGN</name>